<keyword evidence="2 3" id="KW-0808">Transferase</keyword>
<evidence type="ECO:0000256" key="1">
    <source>
        <dbReference type="ARBA" id="ARBA00022603"/>
    </source>
</evidence>
<name>A0A1Q2L067_9BACL</name>
<sequence length="205" mass="22215">MVCRLVWYAGKKKECKKMRVIAGQAKGIPLKAVPGIQTRPTGDKVKESVFNIIGPFFDGGTAIDLFAGSGGLGIEALSRGCEAAIFIDKSRKATETIQANLEKSRLSDGAQVYRTDAKKAISVMAKKGIKGHLLFLDPPYKDTAAYDLLDAAAESGVLTENAIAVCEHDKEVKLPDETVFFKLIKSSAYGSTIISIFRRKEIEEA</sequence>
<dbReference type="SUPFAM" id="SSF53335">
    <property type="entry name" value="S-adenosyl-L-methionine-dependent methyltransferases"/>
    <property type="match status" value="1"/>
</dbReference>
<dbReference type="Gene3D" id="3.40.50.150">
    <property type="entry name" value="Vaccinia Virus protein VP39"/>
    <property type="match status" value="1"/>
</dbReference>
<evidence type="ECO:0000313" key="3">
    <source>
        <dbReference type="EMBL" id="AQQ53813.1"/>
    </source>
</evidence>
<dbReference type="GO" id="GO:0031167">
    <property type="term" value="P:rRNA methylation"/>
    <property type="evidence" value="ECO:0007669"/>
    <property type="project" value="InterPro"/>
</dbReference>
<reference evidence="3 4" key="1">
    <citation type="submission" date="2017-02" db="EMBL/GenBank/DDBJ databases">
        <title>The complete genomic sequence of a novel cold adapted crude oil-degrading bacterium Planococcus qaidamina Y42.</title>
        <authorList>
            <person name="Yang R."/>
        </authorList>
    </citation>
    <scope>NUCLEOTIDE SEQUENCE [LARGE SCALE GENOMIC DNA]</scope>
    <source>
        <strain evidence="3 4">Y42</strain>
    </source>
</reference>
<dbReference type="PANTHER" id="PTHR43542">
    <property type="entry name" value="METHYLTRANSFERASE"/>
    <property type="match status" value="1"/>
</dbReference>
<dbReference type="AlphaFoldDB" id="A0A1Q2L067"/>
<dbReference type="InterPro" id="IPR004398">
    <property type="entry name" value="RNA_MeTrfase_RsmD"/>
</dbReference>
<dbReference type="Pfam" id="PF03602">
    <property type="entry name" value="Cons_hypoth95"/>
    <property type="match status" value="1"/>
</dbReference>
<dbReference type="NCBIfam" id="TIGR00095">
    <property type="entry name" value="16S rRNA (guanine(966)-N(2))-methyltransferase RsmD"/>
    <property type="match status" value="1"/>
</dbReference>
<accession>A0A1Q2L067</accession>
<keyword evidence="4" id="KW-1185">Reference proteome</keyword>
<gene>
    <name evidence="3" type="ORF">B0X71_12435</name>
</gene>
<dbReference type="Proteomes" id="UP000188184">
    <property type="component" value="Chromosome"/>
</dbReference>
<evidence type="ECO:0000313" key="4">
    <source>
        <dbReference type="Proteomes" id="UP000188184"/>
    </source>
</evidence>
<keyword evidence="1 3" id="KW-0489">Methyltransferase</keyword>
<dbReference type="OrthoDB" id="9803017at2"/>
<proteinExistence type="predicted"/>
<dbReference type="CDD" id="cd02440">
    <property type="entry name" value="AdoMet_MTases"/>
    <property type="match status" value="1"/>
</dbReference>
<dbReference type="KEGG" id="pmar:B0X71_12435"/>
<dbReference type="PIRSF" id="PIRSF004553">
    <property type="entry name" value="CHP00095"/>
    <property type="match status" value="1"/>
</dbReference>
<dbReference type="PANTHER" id="PTHR43542:SF1">
    <property type="entry name" value="METHYLTRANSFERASE"/>
    <property type="match status" value="1"/>
</dbReference>
<dbReference type="GO" id="GO:0008168">
    <property type="term" value="F:methyltransferase activity"/>
    <property type="evidence" value="ECO:0007669"/>
    <property type="project" value="UniProtKB-KW"/>
</dbReference>
<evidence type="ECO:0000256" key="2">
    <source>
        <dbReference type="ARBA" id="ARBA00022679"/>
    </source>
</evidence>
<dbReference type="RefSeq" id="WP_077589712.1">
    <property type="nucleotide sequence ID" value="NZ_CP019640.1"/>
</dbReference>
<dbReference type="InterPro" id="IPR029063">
    <property type="entry name" value="SAM-dependent_MTases_sf"/>
</dbReference>
<dbReference type="EMBL" id="CP019640">
    <property type="protein sequence ID" value="AQQ53813.1"/>
    <property type="molecule type" value="Genomic_DNA"/>
</dbReference>
<protein>
    <submittedName>
        <fullName evidence="3">16S rRNA (Guanine(966)-N(2))-methyltransferase RsmD</fullName>
    </submittedName>
</protein>
<organism evidence="3 4">
    <name type="scientific">Planococcus lenghuensis</name>
    <dbReference type="NCBI Taxonomy" id="2213202"/>
    <lineage>
        <taxon>Bacteria</taxon>
        <taxon>Bacillati</taxon>
        <taxon>Bacillota</taxon>
        <taxon>Bacilli</taxon>
        <taxon>Bacillales</taxon>
        <taxon>Caryophanaceae</taxon>
        <taxon>Planococcus</taxon>
    </lineage>
</organism>